<evidence type="ECO:0000313" key="3">
    <source>
        <dbReference type="Proteomes" id="UP000664859"/>
    </source>
</evidence>
<keyword evidence="3" id="KW-1185">Reference proteome</keyword>
<comment type="caution">
    <text evidence="2">The sequence shown here is derived from an EMBL/GenBank/DDBJ whole genome shotgun (WGS) entry which is preliminary data.</text>
</comment>
<feature type="region of interest" description="Disordered" evidence="1">
    <location>
        <begin position="46"/>
        <end position="69"/>
    </location>
</feature>
<evidence type="ECO:0000313" key="2">
    <source>
        <dbReference type="EMBL" id="KAG5183611.1"/>
    </source>
</evidence>
<dbReference type="EMBL" id="JAFCMP010000200">
    <property type="protein sequence ID" value="KAG5183611.1"/>
    <property type="molecule type" value="Genomic_DNA"/>
</dbReference>
<protein>
    <submittedName>
        <fullName evidence="2">Uncharacterized protein</fullName>
    </submittedName>
</protein>
<dbReference type="InterPro" id="IPR052980">
    <property type="entry name" value="Crinkler_effector"/>
</dbReference>
<dbReference type="AlphaFoldDB" id="A0A836CH58"/>
<accession>A0A836CH58</accession>
<dbReference type="PANTHER" id="PTHR33129:SF1">
    <property type="entry name" value="ATP-BINDING PROTEIN"/>
    <property type="match status" value="1"/>
</dbReference>
<dbReference type="PANTHER" id="PTHR33129">
    <property type="entry name" value="PROTEIN KINASE DOMAIN-CONTAINING PROTEIN-RELATED"/>
    <property type="match status" value="1"/>
</dbReference>
<organism evidence="2 3">
    <name type="scientific">Tribonema minus</name>
    <dbReference type="NCBI Taxonomy" id="303371"/>
    <lineage>
        <taxon>Eukaryota</taxon>
        <taxon>Sar</taxon>
        <taxon>Stramenopiles</taxon>
        <taxon>Ochrophyta</taxon>
        <taxon>PX clade</taxon>
        <taxon>Xanthophyceae</taxon>
        <taxon>Tribonematales</taxon>
        <taxon>Tribonemataceae</taxon>
        <taxon>Tribonema</taxon>
    </lineage>
</organism>
<proteinExistence type="predicted"/>
<evidence type="ECO:0000256" key="1">
    <source>
        <dbReference type="SAM" id="MobiDB-lite"/>
    </source>
</evidence>
<sequence length="282" mass="30845">MRNCVALVVKPGLKTKTPIRGAHTHSWVTPVVKDGVLPVAVLAASGKGDGGGDRPAAASANGGGGASTSLPTTSLQVKIGEVETEIDDVVNEQKLLGYLESLLENLLRKEELQLRRQLRDEMWFQHMTGTPGVGKSWFALWFMACLLKGLGLPAGTPEVSAVLYRYVHLPKEDLLFQRNGRVLSGPPGTFASYLQDPNAWYVLDGVAPLGVGFTEARIVVVTSPNPKVTKDFLDGGAVRRYMPLWTWEEIRLCWQMVYPPQLCPLMTEQRVSTLLDYFGGVP</sequence>
<dbReference type="Proteomes" id="UP000664859">
    <property type="component" value="Unassembled WGS sequence"/>
</dbReference>
<reference evidence="2" key="1">
    <citation type="submission" date="2021-02" db="EMBL/GenBank/DDBJ databases">
        <title>First Annotated Genome of the Yellow-green Alga Tribonema minus.</title>
        <authorList>
            <person name="Mahan K.M."/>
        </authorList>
    </citation>
    <scope>NUCLEOTIDE SEQUENCE</scope>
    <source>
        <strain evidence="2">UTEX B ZZ1240</strain>
    </source>
</reference>
<dbReference type="OrthoDB" id="19861at2759"/>
<name>A0A836CH58_9STRA</name>
<gene>
    <name evidence="2" type="ORF">JKP88DRAFT_255766</name>
</gene>